<dbReference type="RefSeq" id="WP_136783445.1">
    <property type="nucleotide sequence ID" value="NZ_SWCO01000011.1"/>
</dbReference>
<dbReference type="OrthoDB" id="9798454at2"/>
<gene>
    <name evidence="4" type="ORF">E5672_17720</name>
</gene>
<dbReference type="InterPro" id="IPR051545">
    <property type="entry name" value="NAD(P)H_dehydrogenase_qn"/>
</dbReference>
<organism evidence="4 5">
    <name type="scientific">Alteromonas portus</name>
    <dbReference type="NCBI Taxonomy" id="2565549"/>
    <lineage>
        <taxon>Bacteria</taxon>
        <taxon>Pseudomonadati</taxon>
        <taxon>Pseudomonadota</taxon>
        <taxon>Gammaproteobacteria</taxon>
        <taxon>Alteromonadales</taxon>
        <taxon>Alteromonadaceae</taxon>
        <taxon>Alteromonas/Salinimonas group</taxon>
        <taxon>Alteromonas</taxon>
    </lineage>
</organism>
<evidence type="ECO:0000259" key="3">
    <source>
        <dbReference type="Pfam" id="PF02525"/>
    </source>
</evidence>
<evidence type="ECO:0000313" key="5">
    <source>
        <dbReference type="Proteomes" id="UP000305471"/>
    </source>
</evidence>
<dbReference type="GO" id="GO:0003955">
    <property type="term" value="F:NAD(P)H dehydrogenase (quinone) activity"/>
    <property type="evidence" value="ECO:0007669"/>
    <property type="project" value="TreeGrafter"/>
</dbReference>
<comment type="similarity">
    <text evidence="1">Belongs to the NAD(P)H dehydrogenase (quinone) family.</text>
</comment>
<dbReference type="SUPFAM" id="SSF52218">
    <property type="entry name" value="Flavoproteins"/>
    <property type="match status" value="1"/>
</dbReference>
<evidence type="ECO:0000256" key="1">
    <source>
        <dbReference type="ARBA" id="ARBA00006252"/>
    </source>
</evidence>
<sequence>MEVHLVVAHPEQHSFNLALHKVALDTFRKEKFKVNVSDLYEQNFDPVAGKDDTTSFPSDEYFQLAKAQRLALANNTFIKTIADEQNKLLSSDLLIFQFPLWWWSFPSMLKGWVDRVLSSGFAYGKDAKLKPKKVMYSITTGGANSKEESAYYQNKIDGLYQDIFGFMGWEILPAFIAHGVQRKTNEERQQVLANYRKHLLEKVLADSLELSNT</sequence>
<dbReference type="InterPro" id="IPR029039">
    <property type="entry name" value="Flavoprotein-like_sf"/>
</dbReference>
<dbReference type="PANTHER" id="PTHR10204">
    <property type="entry name" value="NAD P H OXIDOREDUCTASE-RELATED"/>
    <property type="match status" value="1"/>
</dbReference>
<dbReference type="Gene3D" id="3.40.50.360">
    <property type="match status" value="1"/>
</dbReference>
<dbReference type="EMBL" id="SWCO01000011">
    <property type="protein sequence ID" value="TKB01067.1"/>
    <property type="molecule type" value="Genomic_DNA"/>
</dbReference>
<dbReference type="PANTHER" id="PTHR10204:SF34">
    <property type="entry name" value="NAD(P)H DEHYDROGENASE [QUINONE] 1 ISOFORM 1"/>
    <property type="match status" value="1"/>
</dbReference>
<evidence type="ECO:0000313" key="4">
    <source>
        <dbReference type="EMBL" id="TKB01067.1"/>
    </source>
</evidence>
<dbReference type="InterPro" id="IPR003680">
    <property type="entry name" value="Flavodoxin_fold"/>
</dbReference>
<reference evidence="4 5" key="1">
    <citation type="submission" date="2019-04" db="EMBL/GenBank/DDBJ databases">
        <title>Alteromonas portus sp. nov., an alginate lyase-excreting marine bacterium.</title>
        <authorList>
            <person name="Huang H."/>
            <person name="Mo K."/>
            <person name="Bao S."/>
        </authorList>
    </citation>
    <scope>NUCLEOTIDE SEQUENCE [LARGE SCALE GENOMIC DNA]</scope>
    <source>
        <strain evidence="4 5">HB161718</strain>
    </source>
</reference>
<dbReference type="GO" id="GO:0005829">
    <property type="term" value="C:cytosol"/>
    <property type="evidence" value="ECO:0007669"/>
    <property type="project" value="TreeGrafter"/>
</dbReference>
<dbReference type="Pfam" id="PF02525">
    <property type="entry name" value="Flavodoxin_2"/>
    <property type="match status" value="1"/>
</dbReference>
<protein>
    <submittedName>
        <fullName evidence="4">NAD(P)H-dependent oxidoreductase</fullName>
    </submittedName>
</protein>
<dbReference type="Proteomes" id="UP000305471">
    <property type="component" value="Unassembled WGS sequence"/>
</dbReference>
<accession>A0A4U0Z8X1</accession>
<keyword evidence="2" id="KW-0560">Oxidoreductase</keyword>
<feature type="domain" description="Flavodoxin-like fold" evidence="3">
    <location>
        <begin position="1"/>
        <end position="199"/>
    </location>
</feature>
<keyword evidence="5" id="KW-1185">Reference proteome</keyword>
<dbReference type="AlphaFoldDB" id="A0A4U0Z8X1"/>
<evidence type="ECO:0000256" key="2">
    <source>
        <dbReference type="ARBA" id="ARBA00023002"/>
    </source>
</evidence>
<proteinExistence type="inferred from homology"/>
<name>A0A4U0Z8X1_9ALTE</name>
<comment type="caution">
    <text evidence="4">The sequence shown here is derived from an EMBL/GenBank/DDBJ whole genome shotgun (WGS) entry which is preliminary data.</text>
</comment>